<dbReference type="InterPro" id="IPR020864">
    <property type="entry name" value="MACPF"/>
</dbReference>
<dbReference type="EMBL" id="ML994716">
    <property type="protein sequence ID" value="KAF2176072.1"/>
    <property type="molecule type" value="Genomic_DNA"/>
</dbReference>
<evidence type="ECO:0000313" key="4">
    <source>
        <dbReference type="Proteomes" id="UP000800200"/>
    </source>
</evidence>
<keyword evidence="4" id="KW-1185">Reference proteome</keyword>
<feature type="region of interest" description="Disordered" evidence="1">
    <location>
        <begin position="260"/>
        <end position="285"/>
    </location>
</feature>
<evidence type="ECO:0000256" key="1">
    <source>
        <dbReference type="SAM" id="MobiDB-lite"/>
    </source>
</evidence>
<dbReference type="AlphaFoldDB" id="A0A6A6DCH8"/>
<dbReference type="Proteomes" id="UP000800200">
    <property type="component" value="Unassembled WGS sequence"/>
</dbReference>
<gene>
    <name evidence="3" type="ORF">K469DRAFT_761458</name>
</gene>
<accession>A0A6A6DCH8</accession>
<reference evidence="3" key="1">
    <citation type="journal article" date="2020" name="Stud. Mycol.">
        <title>101 Dothideomycetes genomes: a test case for predicting lifestyles and emergence of pathogens.</title>
        <authorList>
            <person name="Haridas S."/>
            <person name="Albert R."/>
            <person name="Binder M."/>
            <person name="Bloem J."/>
            <person name="Labutti K."/>
            <person name="Salamov A."/>
            <person name="Andreopoulos B."/>
            <person name="Baker S."/>
            <person name="Barry K."/>
            <person name="Bills G."/>
            <person name="Bluhm B."/>
            <person name="Cannon C."/>
            <person name="Castanera R."/>
            <person name="Culley D."/>
            <person name="Daum C."/>
            <person name="Ezra D."/>
            <person name="Gonzalez J."/>
            <person name="Henrissat B."/>
            <person name="Kuo A."/>
            <person name="Liang C."/>
            <person name="Lipzen A."/>
            <person name="Lutzoni F."/>
            <person name="Magnuson J."/>
            <person name="Mondo S."/>
            <person name="Nolan M."/>
            <person name="Ohm R."/>
            <person name="Pangilinan J."/>
            <person name="Park H.-J."/>
            <person name="Ramirez L."/>
            <person name="Alfaro M."/>
            <person name="Sun H."/>
            <person name="Tritt A."/>
            <person name="Yoshinaga Y."/>
            <person name="Zwiers L.-H."/>
            <person name="Turgeon B."/>
            <person name="Goodwin S."/>
            <person name="Spatafora J."/>
            <person name="Crous P."/>
            <person name="Grigoriev I."/>
        </authorList>
    </citation>
    <scope>NUCLEOTIDE SEQUENCE</scope>
    <source>
        <strain evidence="3">CBS 207.26</strain>
    </source>
</reference>
<name>A0A6A6DCH8_9PEZI</name>
<dbReference type="Pfam" id="PF01823">
    <property type="entry name" value="MACPF"/>
    <property type="match status" value="1"/>
</dbReference>
<sequence>MPSGGGKGDANADIFAKPFHVSLAIQDKTITPSVALDNEEVVQLGNVKVTNDLGLIKLSCFWQRIAKNTFCLPNGAVLSSQKTLRQYYSVAQKQYSADIMALTKDDPPTLTICYKEEKRVANPQKASDVKMDTNFHELGKVDHDPGFTALPQPKDIDPKFIATGGSGSAIRPAQMTTAQWNEVLVSNSLLSGFAFDESSTSLERARRAAFKLQPNPIHPYKFSPGTVTSKDLDELKKDLDQAALKATPMAQLRAGLKTALTGADAKEPRKEASVSTDGGKDSSKVTEPLDLLYPLWEMCDGSDVKIETTTTTRQHSAAAQGFSSMSVEAAISASVMSFSGSVSAGYAQQSSSSTFDETGSSEQQMHASYEFPRVRLYLDNNSLSVSDDCAAALRNIKQTESYRDLVDFYREYGTVFVTQVKLGGRLRASRRVTAAQAKDMSTTASSWKASVSASFSGTSFSASAKFSTEQDHKSSDNSQSSNLDDAVAWVAQGGDTTLVNNPGAWCSSVGNYWFWRAVDQEIVLPIEQVIATFDEYAWTRSCFAKILAASVHSSPREIRWDPNWTLQGPRFGVALTATPAGNLATISLLTKSPFLDIKPSDIITTPMQMESNHRWTAITDDGKLRQLLTSAFDEFINSYIGTNLYPKYVLRLLVSDRAFTVILNFADGFEKASVKPSAFKWQKPLPITGVFATDYGHYCIDSITSGQEATVIWVFAPEGPYTAQGAIKKQVESFFSDPDIDLEAGYLFLSSLATSIPCETYFYDAHFNETRLSSPADAQSMIEALAPIKAHVQPPKDGNVTPQQPEKQPLKIHLRPFIDLATNEGGPGGIPSPISFSISNVRKLRRINVEYVVGLIKSQDKISPIRPQIDARSRQIFPGLLNFDYPKVAEPDGWSGNLQALASEVFRLPNTDLSLPLEKLLFCTRGQEAIERMLRWLRLSRRAEYLTRLETSLDPAMFLGAVIGCRQEPSAKHVHKTVSRRRMLRTFLENLREVQPHDLAGQFKDVSDVKGIVQILSYQLGDNAMTTEDITVSEAPQHNPDLLIGNDFLEYIAGPHPFHLQSIETVTCPVFKDEELFGTEEIDWEDILDAKILPEGKPADVGKA</sequence>
<dbReference type="OrthoDB" id="3866630at2759"/>
<feature type="domain" description="MACPF" evidence="2">
    <location>
        <begin position="378"/>
        <end position="509"/>
    </location>
</feature>
<evidence type="ECO:0000313" key="3">
    <source>
        <dbReference type="EMBL" id="KAF2176072.1"/>
    </source>
</evidence>
<proteinExistence type="predicted"/>
<organism evidence="3 4">
    <name type="scientific">Zopfia rhizophila CBS 207.26</name>
    <dbReference type="NCBI Taxonomy" id="1314779"/>
    <lineage>
        <taxon>Eukaryota</taxon>
        <taxon>Fungi</taxon>
        <taxon>Dikarya</taxon>
        <taxon>Ascomycota</taxon>
        <taxon>Pezizomycotina</taxon>
        <taxon>Dothideomycetes</taxon>
        <taxon>Dothideomycetes incertae sedis</taxon>
        <taxon>Zopfiaceae</taxon>
        <taxon>Zopfia</taxon>
    </lineage>
</organism>
<evidence type="ECO:0000259" key="2">
    <source>
        <dbReference type="Pfam" id="PF01823"/>
    </source>
</evidence>
<feature type="compositionally biased region" description="Basic and acidic residues" evidence="1">
    <location>
        <begin position="264"/>
        <end position="284"/>
    </location>
</feature>
<protein>
    <recommendedName>
        <fullName evidence="2">MACPF domain-containing protein</fullName>
    </recommendedName>
</protein>